<dbReference type="AlphaFoldDB" id="A0A9K3NH79"/>
<evidence type="ECO:0000313" key="1">
    <source>
        <dbReference type="EMBL" id="KAF5800362.1"/>
    </source>
</evidence>
<sequence length="64" mass="8192">MRERWRMATTMWQRTDRTKEKGRRVDVVFEWLFFFFYGDVRWFVEERGWCSVSGTANSKSWWWW</sequence>
<keyword evidence="2" id="KW-1185">Reference proteome</keyword>
<comment type="caution">
    <text evidence="1">The sequence shown here is derived from an EMBL/GenBank/DDBJ whole genome shotgun (WGS) entry which is preliminary data.</text>
</comment>
<proteinExistence type="predicted"/>
<dbReference type="Proteomes" id="UP000215914">
    <property type="component" value="Unassembled WGS sequence"/>
</dbReference>
<protein>
    <submittedName>
        <fullName evidence="1">Uncharacterized protein</fullName>
    </submittedName>
</protein>
<dbReference type="EMBL" id="MNCJ02000322">
    <property type="protein sequence ID" value="KAF5800362.1"/>
    <property type="molecule type" value="Genomic_DNA"/>
</dbReference>
<reference evidence="1" key="1">
    <citation type="journal article" date="2017" name="Nature">
        <title>The sunflower genome provides insights into oil metabolism, flowering and Asterid evolution.</title>
        <authorList>
            <person name="Badouin H."/>
            <person name="Gouzy J."/>
            <person name="Grassa C.J."/>
            <person name="Murat F."/>
            <person name="Staton S.E."/>
            <person name="Cottret L."/>
            <person name="Lelandais-Briere C."/>
            <person name="Owens G.L."/>
            <person name="Carrere S."/>
            <person name="Mayjonade B."/>
            <person name="Legrand L."/>
            <person name="Gill N."/>
            <person name="Kane N.C."/>
            <person name="Bowers J.E."/>
            <person name="Hubner S."/>
            <person name="Bellec A."/>
            <person name="Berard A."/>
            <person name="Berges H."/>
            <person name="Blanchet N."/>
            <person name="Boniface M.C."/>
            <person name="Brunel D."/>
            <person name="Catrice O."/>
            <person name="Chaidir N."/>
            <person name="Claudel C."/>
            <person name="Donnadieu C."/>
            <person name="Faraut T."/>
            <person name="Fievet G."/>
            <person name="Helmstetter N."/>
            <person name="King M."/>
            <person name="Knapp S.J."/>
            <person name="Lai Z."/>
            <person name="Le Paslier M.C."/>
            <person name="Lippi Y."/>
            <person name="Lorenzon L."/>
            <person name="Mandel J.R."/>
            <person name="Marage G."/>
            <person name="Marchand G."/>
            <person name="Marquand E."/>
            <person name="Bret-Mestries E."/>
            <person name="Morien E."/>
            <person name="Nambeesan S."/>
            <person name="Nguyen T."/>
            <person name="Pegot-Espagnet P."/>
            <person name="Pouilly N."/>
            <person name="Raftis F."/>
            <person name="Sallet E."/>
            <person name="Schiex T."/>
            <person name="Thomas J."/>
            <person name="Vandecasteele C."/>
            <person name="Vares D."/>
            <person name="Vear F."/>
            <person name="Vautrin S."/>
            <person name="Crespi M."/>
            <person name="Mangin B."/>
            <person name="Burke J.M."/>
            <person name="Salse J."/>
            <person name="Munos S."/>
            <person name="Vincourt P."/>
            <person name="Rieseberg L.H."/>
            <person name="Langlade N.B."/>
        </authorList>
    </citation>
    <scope>NUCLEOTIDE SEQUENCE</scope>
    <source>
        <tissue evidence="1">Leaves</tissue>
    </source>
</reference>
<dbReference type="Gramene" id="mRNA:HanXRQr2_Chr07g0315191">
    <property type="protein sequence ID" value="CDS:HanXRQr2_Chr07g0315191.1"/>
    <property type="gene ID" value="HanXRQr2_Chr07g0315191"/>
</dbReference>
<organism evidence="1 2">
    <name type="scientific">Helianthus annuus</name>
    <name type="common">Common sunflower</name>
    <dbReference type="NCBI Taxonomy" id="4232"/>
    <lineage>
        <taxon>Eukaryota</taxon>
        <taxon>Viridiplantae</taxon>
        <taxon>Streptophyta</taxon>
        <taxon>Embryophyta</taxon>
        <taxon>Tracheophyta</taxon>
        <taxon>Spermatophyta</taxon>
        <taxon>Magnoliopsida</taxon>
        <taxon>eudicotyledons</taxon>
        <taxon>Gunneridae</taxon>
        <taxon>Pentapetalae</taxon>
        <taxon>asterids</taxon>
        <taxon>campanulids</taxon>
        <taxon>Asterales</taxon>
        <taxon>Asteraceae</taxon>
        <taxon>Asteroideae</taxon>
        <taxon>Heliantheae alliance</taxon>
        <taxon>Heliantheae</taxon>
        <taxon>Helianthus</taxon>
    </lineage>
</organism>
<name>A0A9K3NH79_HELAN</name>
<evidence type="ECO:0000313" key="2">
    <source>
        <dbReference type="Proteomes" id="UP000215914"/>
    </source>
</evidence>
<accession>A0A9K3NH79</accession>
<reference evidence="1" key="2">
    <citation type="submission" date="2020-06" db="EMBL/GenBank/DDBJ databases">
        <title>Helianthus annuus Genome sequencing and assembly Release 2.</title>
        <authorList>
            <person name="Gouzy J."/>
            <person name="Langlade N."/>
            <person name="Munos S."/>
        </authorList>
    </citation>
    <scope>NUCLEOTIDE SEQUENCE</scope>
    <source>
        <tissue evidence="1">Leaves</tissue>
    </source>
</reference>
<gene>
    <name evidence="1" type="ORF">HanXRQr2_Chr07g0315191</name>
</gene>